<dbReference type="GO" id="GO:0006493">
    <property type="term" value="P:protein O-linked glycosylation"/>
    <property type="evidence" value="ECO:0007669"/>
    <property type="project" value="InterPro"/>
</dbReference>
<evidence type="ECO:0000313" key="16">
    <source>
        <dbReference type="Proteomes" id="UP000243688"/>
    </source>
</evidence>
<feature type="transmembrane region" description="Helical" evidence="13">
    <location>
        <begin position="968"/>
        <end position="988"/>
    </location>
</feature>
<evidence type="ECO:0000256" key="4">
    <source>
        <dbReference type="ARBA" id="ARBA00022475"/>
    </source>
</evidence>
<accession>A0A2A6DZ83</accession>
<feature type="transmembrane region" description="Helical" evidence="13">
    <location>
        <begin position="283"/>
        <end position="301"/>
    </location>
</feature>
<dbReference type="AlphaFoldDB" id="A0A2A6DZ83"/>
<gene>
    <name evidence="15" type="ORF">BLM47_09105</name>
</gene>
<dbReference type="PANTHER" id="PTHR10050">
    <property type="entry name" value="DOLICHYL-PHOSPHATE-MANNOSE--PROTEIN MANNOSYLTRANSFERASE"/>
    <property type="match status" value="1"/>
</dbReference>
<feature type="transmembrane region" description="Helical" evidence="13">
    <location>
        <begin position="388"/>
        <end position="408"/>
    </location>
</feature>
<protein>
    <recommendedName>
        <fullName evidence="11">Polyprenol-phosphate-mannose--protein mannosyltransferase</fullName>
    </recommendedName>
    <alternativeName>
        <fullName evidence="12">Protein O-mannosyltransferase</fullName>
    </alternativeName>
</protein>
<dbReference type="InterPro" id="IPR003342">
    <property type="entry name" value="ArnT-like_N"/>
</dbReference>
<dbReference type="SUPFAM" id="SSF49785">
    <property type="entry name" value="Galactose-binding domain-like"/>
    <property type="match status" value="1"/>
</dbReference>
<evidence type="ECO:0000256" key="2">
    <source>
        <dbReference type="ARBA" id="ARBA00004922"/>
    </source>
</evidence>
<keyword evidence="4" id="KW-1003">Cell membrane</keyword>
<dbReference type="UniPathway" id="UPA00378"/>
<feature type="transmembrane region" description="Helical" evidence="13">
    <location>
        <begin position="750"/>
        <end position="768"/>
    </location>
</feature>
<evidence type="ECO:0000256" key="3">
    <source>
        <dbReference type="ARBA" id="ARBA00007222"/>
    </source>
</evidence>
<feature type="transmembrane region" description="Helical" evidence="13">
    <location>
        <begin position="100"/>
        <end position="121"/>
    </location>
</feature>
<sequence length="1041" mass="117396">MTGSAESEERFVARFVWAALAAAAGVRFIIAPSVVGFPTDVNTFKAWAERAAAGGLRDFYEGAAFLGGSVFVDYPPGYVYVLYVIGKLREWFGLAHDSGAYLLLVKTPSLLADLAVGVWLVRVARRMGRLMLGAALAVAYWFNPAVLMNGAVWGQIDSFFTLALLITFGWLARGRFVRSCVSYGIALLIKPQALLFGPLFLFKAAETRDWKMFSKGAIAGAATVFVLSLPFMPGTDPFWFVHLYAGTLNQYPYASLNAYNLYALFGANWKPLETSVLGVPLSVWGYAALASAVVFSGWLWFRGKLEPAAKTFGVGAVLLAGIFLVSIKMHERYLFPFIPLALAAFAFIRDRRLFALVGAFSVVHFLNVGYVLAGTLGPNGGPPADGGFVRWVSFAHLALFAWLVKTAVDVMVRGRVASPVSSLAHARELEKTQPEFAGGDQRAYATPVAQEAPPVRLTRVDWMLMCGLTAVYAVIALIRLGSLSAPETFWKPSFPGQSVVLDFGRTYRLEKMYSYAGAGTSKYRVEFSENGEQWTNATDIVNDYVKNFVWQSFQLSGVQARYARVVAVETGSGLHELAFFEAGGKRPIPVVAVRGESGVSQDDAARITDEADAVPERPSFMNGTYFDEIYHARTAYEHLHRLEPYETTHPPLGKVFIMIGIWLFGMNPFGWRIVGTLFGIAMVPLMYLFGRRLFRRTDLAFISAFLFTFDFMHFAQTRIATIDVYGVFFIILMFYFMHRYMELSFYRSPLVRTFVPLGLCGFSFGLGIASKWIVFYGGAGLALLFFLTLWRRWKEYDFARRRLATARGDERRLFEHVVRTFPRATAATLAFACLMFVVVPSAIYVASYIPIFLVPGPGHDLKDFWTYQKNMYNYHSQLEATHPFGSPWWQWPFMYKPIWYYAGQGLPEGMVSSIVSFGNPLVWWPGVFALAFVVWRMWSRRETAMLVPVTAYVTQYAPWMLVPRLTFIYHYFAMVPFLAFFLAESIRVLTDRKPRRWKVVYAYLAGVLLLFAMFYPILSGMTVPRAYVAHFLRWFDSWYFY</sequence>
<comment type="caution">
    <text evidence="15">The sequence shown here is derived from an EMBL/GenBank/DDBJ whole genome shotgun (WGS) entry which is preliminary data.</text>
</comment>
<dbReference type="PROSITE" id="PS50022">
    <property type="entry name" value="FA58C_3"/>
    <property type="match status" value="1"/>
</dbReference>
<feature type="transmembrane region" description="Helical" evidence="13">
    <location>
        <begin position="176"/>
        <end position="201"/>
    </location>
</feature>
<evidence type="ECO:0000256" key="6">
    <source>
        <dbReference type="ARBA" id="ARBA00022679"/>
    </source>
</evidence>
<dbReference type="EMBL" id="MOXJ01000020">
    <property type="protein sequence ID" value="PDO10101.1"/>
    <property type="molecule type" value="Genomic_DNA"/>
</dbReference>
<feature type="transmembrane region" description="Helical" evidence="13">
    <location>
        <begin position="333"/>
        <end position="348"/>
    </location>
</feature>
<dbReference type="InterPro" id="IPR032421">
    <property type="entry name" value="PMT_4TMC"/>
</dbReference>
<proteinExistence type="inferred from homology"/>
<evidence type="ECO:0000256" key="9">
    <source>
        <dbReference type="ARBA" id="ARBA00023136"/>
    </source>
</evidence>
<feature type="transmembrane region" description="Helical" evidence="13">
    <location>
        <begin position="308"/>
        <end position="327"/>
    </location>
</feature>
<evidence type="ECO:0000256" key="5">
    <source>
        <dbReference type="ARBA" id="ARBA00022676"/>
    </source>
</evidence>
<evidence type="ECO:0000259" key="14">
    <source>
        <dbReference type="PROSITE" id="PS50022"/>
    </source>
</evidence>
<dbReference type="InterPro" id="IPR000421">
    <property type="entry name" value="FA58C"/>
</dbReference>
<evidence type="ECO:0000256" key="12">
    <source>
        <dbReference type="ARBA" id="ARBA00093644"/>
    </source>
</evidence>
<evidence type="ECO:0000256" key="7">
    <source>
        <dbReference type="ARBA" id="ARBA00022692"/>
    </source>
</evidence>
<dbReference type="InterPro" id="IPR008979">
    <property type="entry name" value="Galactose-bd-like_sf"/>
</dbReference>
<comment type="similarity">
    <text evidence="10">Belongs to the glycosyltransferase 87 family.</text>
</comment>
<dbReference type="Pfam" id="PF16192">
    <property type="entry name" value="PMT_4TMC"/>
    <property type="match status" value="1"/>
</dbReference>
<comment type="similarity">
    <text evidence="3">Belongs to the glycosyltransferase 39 family.</text>
</comment>
<evidence type="ECO:0000256" key="13">
    <source>
        <dbReference type="SAM" id="Phobius"/>
    </source>
</evidence>
<keyword evidence="6" id="KW-0808">Transferase</keyword>
<dbReference type="Gene3D" id="2.60.120.260">
    <property type="entry name" value="Galactose-binding domain-like"/>
    <property type="match status" value="1"/>
</dbReference>
<keyword evidence="8 13" id="KW-1133">Transmembrane helix</keyword>
<evidence type="ECO:0000313" key="15">
    <source>
        <dbReference type="EMBL" id="PDO10101.1"/>
    </source>
</evidence>
<evidence type="ECO:0000256" key="1">
    <source>
        <dbReference type="ARBA" id="ARBA00004651"/>
    </source>
</evidence>
<feature type="transmembrane region" description="Helical" evidence="13">
    <location>
        <begin position="12"/>
        <end position="30"/>
    </location>
</feature>
<feature type="transmembrane region" description="Helical" evidence="13">
    <location>
        <begin position="774"/>
        <end position="793"/>
    </location>
</feature>
<feature type="transmembrane region" description="Helical" evidence="13">
    <location>
        <begin position="213"/>
        <end position="232"/>
    </location>
</feature>
<feature type="transmembrane region" description="Helical" evidence="13">
    <location>
        <begin position="133"/>
        <end position="156"/>
    </location>
</feature>
<feature type="domain" description="F5/8 type C" evidence="14">
    <location>
        <begin position="488"/>
        <end position="585"/>
    </location>
</feature>
<dbReference type="Proteomes" id="UP000243688">
    <property type="component" value="Unassembled WGS sequence"/>
</dbReference>
<dbReference type="GO" id="GO:0005886">
    <property type="term" value="C:plasma membrane"/>
    <property type="evidence" value="ECO:0007669"/>
    <property type="project" value="UniProtKB-SubCell"/>
</dbReference>
<evidence type="ECO:0000256" key="10">
    <source>
        <dbReference type="ARBA" id="ARBA00024033"/>
    </source>
</evidence>
<feature type="transmembrane region" description="Helical" evidence="13">
    <location>
        <begin position="669"/>
        <end position="687"/>
    </location>
</feature>
<evidence type="ECO:0000256" key="11">
    <source>
        <dbReference type="ARBA" id="ARBA00093617"/>
    </source>
</evidence>
<feature type="transmembrane region" description="Helical" evidence="13">
    <location>
        <begin position="1000"/>
        <end position="1018"/>
    </location>
</feature>
<organism evidence="15 16">
    <name type="scientific">Candidatus Reconcilbacillus cellulovorans</name>
    <dbReference type="NCBI Taxonomy" id="1906605"/>
    <lineage>
        <taxon>Bacteria</taxon>
        <taxon>Bacillati</taxon>
        <taxon>Bacillota</taxon>
        <taxon>Bacilli</taxon>
        <taxon>Bacillales</taxon>
        <taxon>Paenibacillaceae</taxon>
        <taxon>Candidatus Reconcilbacillus</taxon>
    </lineage>
</organism>
<feature type="transmembrane region" description="Helical" evidence="13">
    <location>
        <begin position="722"/>
        <end position="738"/>
    </location>
</feature>
<keyword evidence="9 13" id="KW-0472">Membrane</keyword>
<comment type="subcellular location">
    <subcellularLocation>
        <location evidence="1">Cell membrane</location>
        <topology evidence="1">Multi-pass membrane protein</topology>
    </subcellularLocation>
</comment>
<feature type="transmembrane region" description="Helical" evidence="13">
    <location>
        <begin position="353"/>
        <end position="376"/>
    </location>
</feature>
<keyword evidence="7 13" id="KW-0812">Transmembrane</keyword>
<dbReference type="InterPro" id="IPR027005">
    <property type="entry name" value="PMT-like"/>
</dbReference>
<dbReference type="InterPro" id="IPR018584">
    <property type="entry name" value="GT87"/>
</dbReference>
<dbReference type="Pfam" id="PF09594">
    <property type="entry name" value="GT87"/>
    <property type="match status" value="1"/>
</dbReference>
<reference evidence="15 16" key="1">
    <citation type="submission" date="2016-12" db="EMBL/GenBank/DDBJ databases">
        <title>Candidatus Reconcilibacillus cellulovorans genome.</title>
        <authorList>
            <person name="Kolinko S."/>
            <person name="Wu Y.-W."/>
            <person name="Tachea F."/>
            <person name="Denzel E."/>
            <person name="Hiras J."/>
            <person name="Baecker N."/>
            <person name="Chan L.J."/>
            <person name="Eichorst S.A."/>
            <person name="Frey D."/>
            <person name="Adams P.D."/>
            <person name="Pray T."/>
            <person name="Tanjore D."/>
            <person name="Petzold C.J."/>
            <person name="Gladden J.M."/>
            <person name="Simmons B.A."/>
            <person name="Singer S.W."/>
        </authorList>
    </citation>
    <scope>NUCLEOTIDE SEQUENCE [LARGE SCALE GENOMIC DNA]</scope>
    <source>
        <strain evidence="15">JTherm</strain>
    </source>
</reference>
<keyword evidence="5" id="KW-0328">Glycosyltransferase</keyword>
<feature type="transmembrane region" description="Helical" evidence="13">
    <location>
        <begin position="829"/>
        <end position="853"/>
    </location>
</feature>
<evidence type="ECO:0000256" key="8">
    <source>
        <dbReference type="ARBA" id="ARBA00022989"/>
    </source>
</evidence>
<feature type="transmembrane region" description="Helical" evidence="13">
    <location>
        <begin position="921"/>
        <end position="938"/>
    </location>
</feature>
<comment type="pathway">
    <text evidence="2">Protein modification; protein glycosylation.</text>
</comment>
<name>A0A2A6DZ83_9BACL</name>
<feature type="transmembrane region" description="Helical" evidence="13">
    <location>
        <begin position="945"/>
        <end position="962"/>
    </location>
</feature>
<dbReference type="Pfam" id="PF00754">
    <property type="entry name" value="F5_F8_type_C"/>
    <property type="match status" value="1"/>
</dbReference>
<dbReference type="GO" id="GO:0000030">
    <property type="term" value="F:mannosyltransferase activity"/>
    <property type="evidence" value="ECO:0007669"/>
    <property type="project" value="InterPro"/>
</dbReference>
<dbReference type="Pfam" id="PF02366">
    <property type="entry name" value="PMT"/>
    <property type="match status" value="1"/>
</dbReference>